<dbReference type="EMBL" id="AAZJ01000003">
    <property type="protein sequence ID" value="EDK14203.1"/>
    <property type="molecule type" value="Genomic_DNA"/>
</dbReference>
<dbReference type="AlphaFoldDB" id="A4NWW5"/>
<organism evidence="1 2">
    <name type="scientific">Haemophilus influenzae 22.4-21</name>
    <dbReference type="NCBI Taxonomy" id="375063"/>
    <lineage>
        <taxon>Bacteria</taxon>
        <taxon>Pseudomonadati</taxon>
        <taxon>Pseudomonadota</taxon>
        <taxon>Gammaproteobacteria</taxon>
        <taxon>Pasteurellales</taxon>
        <taxon>Pasteurellaceae</taxon>
        <taxon>Haemophilus</taxon>
    </lineage>
</organism>
<name>A4NWW5_HAEIF</name>
<evidence type="ECO:0000313" key="2">
    <source>
        <dbReference type="Proteomes" id="UP000005596"/>
    </source>
</evidence>
<proteinExistence type="predicted"/>
<gene>
    <name evidence="1" type="ORF">CGSHiR3021_07147</name>
</gene>
<accession>A4NWW5</accession>
<evidence type="ECO:0000313" key="1">
    <source>
        <dbReference type="EMBL" id="EDK14203.1"/>
    </source>
</evidence>
<dbReference type="Proteomes" id="UP000005596">
    <property type="component" value="Unassembled WGS sequence"/>
</dbReference>
<reference evidence="1 2" key="1">
    <citation type="journal article" date="2007" name="Genome Biol.">
        <title>Characterization and modeling of the Haemophilus influenzae core and supragenomes based on the complete genomic sequences of Rd and 12 clinical nontypeable strains.</title>
        <authorList>
            <person name="Hogg J.S."/>
            <person name="Hu F.Z."/>
            <person name="Janto B."/>
            <person name="Boissy R."/>
            <person name="Hayes J."/>
            <person name="Keefe R."/>
            <person name="Post J.C."/>
            <person name="Ehrlich G.D."/>
        </authorList>
    </citation>
    <scope>NUCLEOTIDE SEQUENCE [LARGE SCALE GENOMIC DNA]</scope>
    <source>
        <strain evidence="1 2">22.4-21</strain>
    </source>
</reference>
<protein>
    <submittedName>
        <fullName evidence="1">Uncharacterized protein</fullName>
    </submittedName>
</protein>
<sequence>MFELVDWLETNLGKILKSKSA</sequence>
<dbReference type="BioCyc" id="HINF375063:G119K-696-MONOMER"/>